<dbReference type="InterPro" id="IPR023210">
    <property type="entry name" value="NADP_OxRdtase_dom"/>
</dbReference>
<comment type="caution">
    <text evidence="3">The sequence shown here is derived from an EMBL/GenBank/DDBJ whole genome shotgun (WGS) entry which is preliminary data.</text>
</comment>
<gene>
    <name evidence="3" type="ORF">RSO01_71160</name>
</gene>
<keyword evidence="4" id="KW-1185">Reference proteome</keyword>
<dbReference type="Gene3D" id="3.20.20.100">
    <property type="entry name" value="NADP-dependent oxidoreductase domain"/>
    <property type="match status" value="1"/>
</dbReference>
<organism evidence="3 4">
    <name type="scientific">Reyranella soli</name>
    <dbReference type="NCBI Taxonomy" id="1230389"/>
    <lineage>
        <taxon>Bacteria</taxon>
        <taxon>Pseudomonadati</taxon>
        <taxon>Pseudomonadota</taxon>
        <taxon>Alphaproteobacteria</taxon>
        <taxon>Hyphomicrobiales</taxon>
        <taxon>Reyranellaceae</taxon>
        <taxon>Reyranella</taxon>
    </lineage>
</organism>
<name>A0A512NLX6_9HYPH</name>
<evidence type="ECO:0000256" key="1">
    <source>
        <dbReference type="ARBA" id="ARBA00023002"/>
    </source>
</evidence>
<evidence type="ECO:0000313" key="4">
    <source>
        <dbReference type="Proteomes" id="UP000321058"/>
    </source>
</evidence>
<evidence type="ECO:0000313" key="3">
    <source>
        <dbReference type="EMBL" id="GEP59950.1"/>
    </source>
</evidence>
<dbReference type="AlphaFoldDB" id="A0A512NLX6"/>
<dbReference type="CDD" id="cd19087">
    <property type="entry name" value="AKR_AKR12A1_B1_C1"/>
    <property type="match status" value="1"/>
</dbReference>
<protein>
    <submittedName>
        <fullName evidence="3">Aldo/keto reductase</fullName>
    </submittedName>
</protein>
<dbReference type="GO" id="GO:0005829">
    <property type="term" value="C:cytosol"/>
    <property type="evidence" value="ECO:0007669"/>
    <property type="project" value="UniProtKB-ARBA"/>
</dbReference>
<dbReference type="EMBL" id="BKAJ01000145">
    <property type="protein sequence ID" value="GEP59950.1"/>
    <property type="molecule type" value="Genomic_DNA"/>
</dbReference>
<dbReference type="Proteomes" id="UP000321058">
    <property type="component" value="Unassembled WGS sequence"/>
</dbReference>
<feature type="domain" description="NADP-dependent oxidoreductase" evidence="2">
    <location>
        <begin position="15"/>
        <end position="304"/>
    </location>
</feature>
<dbReference type="PANTHER" id="PTHR43364:SF4">
    <property type="entry name" value="NAD(P)-LINKED OXIDOREDUCTASE SUPERFAMILY PROTEIN"/>
    <property type="match status" value="1"/>
</dbReference>
<dbReference type="RefSeq" id="WP_147155321.1">
    <property type="nucleotide sequence ID" value="NZ_BKAJ01000145.1"/>
</dbReference>
<dbReference type="InterPro" id="IPR036812">
    <property type="entry name" value="NAD(P)_OxRdtase_dom_sf"/>
</dbReference>
<reference evidence="3 4" key="1">
    <citation type="submission" date="2019-07" db="EMBL/GenBank/DDBJ databases">
        <title>Whole genome shotgun sequence of Reyranella soli NBRC 108950.</title>
        <authorList>
            <person name="Hosoyama A."/>
            <person name="Uohara A."/>
            <person name="Ohji S."/>
            <person name="Ichikawa N."/>
        </authorList>
    </citation>
    <scope>NUCLEOTIDE SEQUENCE [LARGE SCALE GENOMIC DNA]</scope>
    <source>
        <strain evidence="3 4">NBRC 108950</strain>
    </source>
</reference>
<dbReference type="OrthoDB" id="9773828at2"/>
<keyword evidence="1" id="KW-0560">Oxidoreductase</keyword>
<dbReference type="Pfam" id="PF00248">
    <property type="entry name" value="Aldo_ket_red"/>
    <property type="match status" value="1"/>
</dbReference>
<sequence>MKTKLLGRTGVSVSELCFGTMSFGGDADEATSSAMYKNVRDAGINFFDTADEYSKGKSEEILGRLIQGHRDELVIASKCNSQQGPDVNARGTSRRHVVRAVEASLKRLGTDRLDILFLHRYDALTPIEESMRALEDVVSAGKVIYPAVSNWSAWQTQRGLDIQERSNWARLQVIQPMYNLVKRQAEVEILPMAEANGIGVIPYSPAAAGLLSGKYLGQATGRLKTNKMYEARYSDAWMFEAAEEYVAFCKERGLHPVSTAIAWVGAHPAVTAPIIGARNTDQLKASLDAIKIDMTPSLRAELAELSRTPPPATDRLEEQKAARA</sequence>
<dbReference type="SUPFAM" id="SSF51430">
    <property type="entry name" value="NAD(P)-linked oxidoreductase"/>
    <property type="match status" value="1"/>
</dbReference>
<accession>A0A512NLX6</accession>
<dbReference type="PANTHER" id="PTHR43364">
    <property type="entry name" value="NADH-SPECIFIC METHYLGLYOXAL REDUCTASE-RELATED"/>
    <property type="match status" value="1"/>
</dbReference>
<dbReference type="FunFam" id="3.20.20.100:FF:000004">
    <property type="entry name" value="Oxidoreductase, aldo/keto reductase"/>
    <property type="match status" value="1"/>
</dbReference>
<proteinExistence type="predicted"/>
<evidence type="ECO:0000259" key="2">
    <source>
        <dbReference type="Pfam" id="PF00248"/>
    </source>
</evidence>
<dbReference type="InterPro" id="IPR050523">
    <property type="entry name" value="AKR_Detox_Biosynth"/>
</dbReference>
<dbReference type="GO" id="GO:0016491">
    <property type="term" value="F:oxidoreductase activity"/>
    <property type="evidence" value="ECO:0007669"/>
    <property type="project" value="UniProtKB-KW"/>
</dbReference>